<dbReference type="EMBL" id="BQXS01009330">
    <property type="protein sequence ID" value="GKT31099.1"/>
    <property type="molecule type" value="Genomic_DNA"/>
</dbReference>
<feature type="non-terminal residue" evidence="2">
    <location>
        <position position="1"/>
    </location>
</feature>
<reference evidence="2" key="1">
    <citation type="submission" date="2022-03" db="EMBL/GenBank/DDBJ databases">
        <title>Draft genome sequence of Aduncisulcus paluster, a free-living microaerophilic Fornicata.</title>
        <authorList>
            <person name="Yuyama I."/>
            <person name="Kume K."/>
            <person name="Tamura T."/>
            <person name="Inagaki Y."/>
            <person name="Hashimoto T."/>
        </authorList>
    </citation>
    <scope>NUCLEOTIDE SEQUENCE</scope>
    <source>
        <strain evidence="2">NY0171</strain>
    </source>
</reference>
<keyword evidence="3" id="KW-1185">Reference proteome</keyword>
<feature type="compositionally biased region" description="Polar residues" evidence="1">
    <location>
        <begin position="44"/>
        <end position="60"/>
    </location>
</feature>
<feature type="non-terminal residue" evidence="2">
    <location>
        <position position="104"/>
    </location>
</feature>
<protein>
    <submittedName>
        <fullName evidence="2">Uncharacterized protein</fullName>
    </submittedName>
</protein>
<organism evidence="2 3">
    <name type="scientific">Aduncisulcus paluster</name>
    <dbReference type="NCBI Taxonomy" id="2918883"/>
    <lineage>
        <taxon>Eukaryota</taxon>
        <taxon>Metamonada</taxon>
        <taxon>Carpediemonas-like organisms</taxon>
        <taxon>Aduncisulcus</taxon>
    </lineage>
</organism>
<name>A0ABQ5KF04_9EUKA</name>
<feature type="region of interest" description="Disordered" evidence="1">
    <location>
        <begin position="1"/>
        <end position="104"/>
    </location>
</feature>
<evidence type="ECO:0000313" key="2">
    <source>
        <dbReference type="EMBL" id="GKT31099.1"/>
    </source>
</evidence>
<feature type="compositionally biased region" description="Basic and acidic residues" evidence="1">
    <location>
        <begin position="31"/>
        <end position="43"/>
    </location>
</feature>
<comment type="caution">
    <text evidence="2">The sequence shown here is derived from an EMBL/GenBank/DDBJ whole genome shotgun (WGS) entry which is preliminary data.</text>
</comment>
<feature type="compositionally biased region" description="Polar residues" evidence="1">
    <location>
        <begin position="67"/>
        <end position="104"/>
    </location>
</feature>
<dbReference type="Proteomes" id="UP001057375">
    <property type="component" value="Unassembled WGS sequence"/>
</dbReference>
<accession>A0ABQ5KF04</accession>
<sequence length="104" mass="11687">LQRLRELEEEEKKMRDKEDELKNKQLQLEQQRVKIEQQKRDQQESIASLSTLSTQPSSIGKTLHIPQVSSAPSNGSSSIKTQQQAFIGSPQTPQTLPSITSTLS</sequence>
<feature type="compositionally biased region" description="Basic and acidic residues" evidence="1">
    <location>
        <begin position="1"/>
        <end position="23"/>
    </location>
</feature>
<gene>
    <name evidence="2" type="ORF">ADUPG1_005751</name>
</gene>
<evidence type="ECO:0000313" key="3">
    <source>
        <dbReference type="Proteomes" id="UP001057375"/>
    </source>
</evidence>
<evidence type="ECO:0000256" key="1">
    <source>
        <dbReference type="SAM" id="MobiDB-lite"/>
    </source>
</evidence>
<proteinExistence type="predicted"/>